<keyword evidence="4" id="KW-1185">Reference proteome</keyword>
<name>A0A8X8A6H5_POPTO</name>
<accession>A0A8X8A6H5</accession>
<dbReference type="InterPro" id="IPR001905">
    <property type="entry name" value="Ammonium_transpt"/>
</dbReference>
<dbReference type="GO" id="GO:0008519">
    <property type="term" value="F:ammonium channel activity"/>
    <property type="evidence" value="ECO:0007669"/>
    <property type="project" value="InterPro"/>
</dbReference>
<reference evidence="3" key="1">
    <citation type="journal article" date="2020" name="bioRxiv">
        <title>Hybrid origin of Populus tomentosa Carr. identified through genome sequencing and phylogenomic analysis.</title>
        <authorList>
            <person name="An X."/>
            <person name="Gao K."/>
            <person name="Chen Z."/>
            <person name="Li J."/>
            <person name="Yang X."/>
            <person name="Yang X."/>
            <person name="Zhou J."/>
            <person name="Guo T."/>
            <person name="Zhao T."/>
            <person name="Huang S."/>
            <person name="Miao D."/>
            <person name="Khan W.U."/>
            <person name="Rao P."/>
            <person name="Ye M."/>
            <person name="Lei B."/>
            <person name="Liao W."/>
            <person name="Wang J."/>
            <person name="Ji L."/>
            <person name="Li Y."/>
            <person name="Guo B."/>
            <person name="Mustafa N.S."/>
            <person name="Li S."/>
            <person name="Yun Q."/>
            <person name="Keller S.R."/>
            <person name="Mao J."/>
            <person name="Zhang R."/>
            <person name="Strauss S.H."/>
        </authorList>
    </citation>
    <scope>NUCLEOTIDE SEQUENCE</scope>
    <source>
        <strain evidence="3">GM15</strain>
        <tissue evidence="3">Leaf</tissue>
    </source>
</reference>
<keyword evidence="1" id="KW-0472">Membrane</keyword>
<feature type="transmembrane region" description="Helical" evidence="1">
    <location>
        <begin position="124"/>
        <end position="149"/>
    </location>
</feature>
<dbReference type="Pfam" id="PF00909">
    <property type="entry name" value="Ammonium_transp"/>
    <property type="match status" value="2"/>
</dbReference>
<dbReference type="Proteomes" id="UP000886885">
    <property type="component" value="Chromosome 2D"/>
</dbReference>
<dbReference type="AlphaFoldDB" id="A0A8X8A6H5"/>
<dbReference type="InterPro" id="IPR024041">
    <property type="entry name" value="NH4_transpt_AmtB-like_dom"/>
</dbReference>
<dbReference type="GO" id="GO:0005886">
    <property type="term" value="C:plasma membrane"/>
    <property type="evidence" value="ECO:0007669"/>
    <property type="project" value="TreeGrafter"/>
</dbReference>
<organism evidence="3 4">
    <name type="scientific">Populus tomentosa</name>
    <name type="common">Chinese white poplar</name>
    <dbReference type="NCBI Taxonomy" id="118781"/>
    <lineage>
        <taxon>Eukaryota</taxon>
        <taxon>Viridiplantae</taxon>
        <taxon>Streptophyta</taxon>
        <taxon>Embryophyta</taxon>
        <taxon>Tracheophyta</taxon>
        <taxon>Spermatophyta</taxon>
        <taxon>Magnoliopsida</taxon>
        <taxon>eudicotyledons</taxon>
        <taxon>Gunneridae</taxon>
        <taxon>Pentapetalae</taxon>
        <taxon>rosids</taxon>
        <taxon>fabids</taxon>
        <taxon>Malpighiales</taxon>
        <taxon>Salicaceae</taxon>
        <taxon>Saliceae</taxon>
        <taxon>Populus</taxon>
    </lineage>
</organism>
<feature type="domain" description="Ammonium transporter AmtB-like" evidence="2">
    <location>
        <begin position="117"/>
        <end position="175"/>
    </location>
</feature>
<evidence type="ECO:0000259" key="2">
    <source>
        <dbReference type="Pfam" id="PF00909"/>
    </source>
</evidence>
<feature type="transmembrane region" description="Helical" evidence="1">
    <location>
        <begin position="60"/>
        <end position="82"/>
    </location>
</feature>
<evidence type="ECO:0000256" key="1">
    <source>
        <dbReference type="SAM" id="Phobius"/>
    </source>
</evidence>
<dbReference type="EMBL" id="JAAWWB010000004">
    <property type="protein sequence ID" value="KAG6783868.1"/>
    <property type="molecule type" value="Genomic_DNA"/>
</dbReference>
<proteinExistence type="predicted"/>
<dbReference type="PANTHER" id="PTHR43029">
    <property type="entry name" value="AMMONIUM TRANSPORTER MEP2"/>
    <property type="match status" value="1"/>
</dbReference>
<keyword evidence="1" id="KW-1133">Transmembrane helix</keyword>
<dbReference type="PANTHER" id="PTHR43029:SF11">
    <property type="entry name" value="AMMONIUM TRANSPORTER"/>
    <property type="match status" value="1"/>
</dbReference>
<gene>
    <name evidence="3" type="ORF">POTOM_009546</name>
</gene>
<feature type="transmembrane region" description="Helical" evidence="1">
    <location>
        <begin position="94"/>
        <end position="112"/>
    </location>
</feature>
<protein>
    <recommendedName>
        <fullName evidence="2">Ammonium transporter AmtB-like domain-containing protein</fullName>
    </recommendedName>
</protein>
<keyword evidence="1" id="KW-0812">Transmembrane</keyword>
<feature type="domain" description="Ammonium transporter AmtB-like" evidence="2">
    <location>
        <begin position="36"/>
        <end position="108"/>
    </location>
</feature>
<dbReference type="OrthoDB" id="534912at2759"/>
<sequence>MADARGIFLLVAAKYTDTHIFDSFLLAQEKLKQRAGLLWMGWSGFDGGDPYTVSTDASLAVLNTHVCTATSLLTWLLLDILFFGKPSVIGATQGMITGLVCITPAAGLAYGLQMGRASAGFKQMGIQLLGILFVVSLNVFVTSIICLLIRIVVPLRLSDEELQTGDVAIHGEEAYALWGEGEKYGSRHNSVYGVEEFPRDVPKGGQVEMASEAAPLEVGYVHSSYWHGESDPSPPGGLKQEAIYRY</sequence>
<comment type="caution">
    <text evidence="3">The sequence shown here is derived from an EMBL/GenBank/DDBJ whole genome shotgun (WGS) entry which is preliminary data.</text>
</comment>
<evidence type="ECO:0000313" key="3">
    <source>
        <dbReference type="EMBL" id="KAG6783868.1"/>
    </source>
</evidence>
<evidence type="ECO:0000313" key="4">
    <source>
        <dbReference type="Proteomes" id="UP000886885"/>
    </source>
</evidence>